<keyword evidence="3" id="KW-0804">Transcription</keyword>
<dbReference type="EMBL" id="WOTB01000005">
    <property type="protein sequence ID" value="NHN84046.1"/>
    <property type="molecule type" value="Genomic_DNA"/>
</dbReference>
<evidence type="ECO:0000313" key="6">
    <source>
        <dbReference type="Proteomes" id="UP000635278"/>
    </source>
</evidence>
<dbReference type="Pfam" id="PF12833">
    <property type="entry name" value="HTH_18"/>
    <property type="match status" value="1"/>
</dbReference>
<evidence type="ECO:0000256" key="1">
    <source>
        <dbReference type="ARBA" id="ARBA00023015"/>
    </source>
</evidence>
<dbReference type="PRINTS" id="PR00032">
    <property type="entry name" value="HTHARAC"/>
</dbReference>
<dbReference type="Proteomes" id="UP000635278">
    <property type="component" value="Unassembled WGS sequence"/>
</dbReference>
<dbReference type="InterPro" id="IPR009057">
    <property type="entry name" value="Homeodomain-like_sf"/>
</dbReference>
<dbReference type="InterPro" id="IPR018062">
    <property type="entry name" value="HTH_AraC-typ_CS"/>
</dbReference>
<dbReference type="Pfam" id="PF14525">
    <property type="entry name" value="AraC_binding_2"/>
    <property type="match status" value="1"/>
</dbReference>
<evidence type="ECO:0000313" key="5">
    <source>
        <dbReference type="EMBL" id="NHN84046.1"/>
    </source>
</evidence>
<proteinExistence type="predicted"/>
<dbReference type="InterPro" id="IPR050204">
    <property type="entry name" value="AraC_XylS_family_regulators"/>
</dbReference>
<dbReference type="SUPFAM" id="SSF46689">
    <property type="entry name" value="Homeodomain-like"/>
    <property type="match status" value="1"/>
</dbReference>
<protein>
    <submittedName>
        <fullName evidence="5">Helix-turn-helix domain-containing protein</fullName>
    </submittedName>
</protein>
<evidence type="ECO:0000256" key="3">
    <source>
        <dbReference type="ARBA" id="ARBA00023163"/>
    </source>
</evidence>
<keyword evidence="1" id="KW-0805">Transcription regulation</keyword>
<dbReference type="PANTHER" id="PTHR46796">
    <property type="entry name" value="HTH-TYPE TRANSCRIPTIONAL ACTIVATOR RHAS-RELATED"/>
    <property type="match status" value="1"/>
</dbReference>
<evidence type="ECO:0000256" key="2">
    <source>
        <dbReference type="ARBA" id="ARBA00023125"/>
    </source>
</evidence>
<name>A0ABX0JKI3_9PROT</name>
<accession>A0ABX0JKI3</accession>
<evidence type="ECO:0000259" key="4">
    <source>
        <dbReference type="PROSITE" id="PS01124"/>
    </source>
</evidence>
<dbReference type="InterPro" id="IPR018060">
    <property type="entry name" value="HTH_AraC"/>
</dbReference>
<gene>
    <name evidence="5" type="ORF">GOB93_05235</name>
</gene>
<dbReference type="Gene3D" id="1.10.10.60">
    <property type="entry name" value="Homeodomain-like"/>
    <property type="match status" value="1"/>
</dbReference>
<dbReference type="InterPro" id="IPR035418">
    <property type="entry name" value="AraC-bd_2"/>
</dbReference>
<sequence>MRGVFGAIGGVDFSRVHFPGGFSLIPQTPLQAVFFCLPAQGVLTVRTEAESLSATPETALAVDTIAAQSLEIPAGHAHCALIISRALLVERLSVLLGRAVVSSLAFEPLMAAGSEPVPALRSLLHFLTAPDFAGELNGARLTATHIHELLIDFVLERWPNSYSEALNRPPPMVAPRHVKCAIDLIRDNPQHISSGAELAALSGVSLRSLQAGFRQFAGTSITTYQRRVRLERAREDILREPGTSVQDIALRWGFTNTGRFTRYFREAYGVSPAQLAKR</sequence>
<dbReference type="SMART" id="SM00342">
    <property type="entry name" value="HTH_ARAC"/>
    <property type="match status" value="1"/>
</dbReference>
<reference evidence="5 6" key="1">
    <citation type="journal article" date="2020" name="Int. J. Syst. Evol. Microbiol.">
        <title>Novel acetic acid bacteria from cider fermentations: Acetobacter conturbans sp. nov. and Acetobacter fallax sp. nov.</title>
        <authorList>
            <person name="Sombolestani A.S."/>
            <person name="Cleenwerck I."/>
            <person name="Cnockaert M."/>
            <person name="Borremans W."/>
            <person name="Wieme A.D."/>
            <person name="De Vuyst L."/>
            <person name="Vandamme P."/>
        </authorList>
    </citation>
    <scope>NUCLEOTIDE SEQUENCE [LARGE SCALE GENOMIC DNA]</scope>
    <source>
        <strain evidence="5 6">LMG 30640</strain>
    </source>
</reference>
<dbReference type="PANTHER" id="PTHR46796:SF12">
    <property type="entry name" value="HTH-TYPE DNA-BINDING TRANSCRIPTIONAL ACTIVATOR EUTR"/>
    <property type="match status" value="1"/>
</dbReference>
<dbReference type="PROSITE" id="PS00041">
    <property type="entry name" value="HTH_ARAC_FAMILY_1"/>
    <property type="match status" value="1"/>
</dbReference>
<feature type="domain" description="HTH araC/xylS-type" evidence="4">
    <location>
        <begin position="179"/>
        <end position="278"/>
    </location>
</feature>
<keyword evidence="6" id="KW-1185">Reference proteome</keyword>
<comment type="caution">
    <text evidence="5">The sequence shown here is derived from an EMBL/GenBank/DDBJ whole genome shotgun (WGS) entry which is preliminary data.</text>
</comment>
<dbReference type="InterPro" id="IPR020449">
    <property type="entry name" value="Tscrpt_reg_AraC-type_HTH"/>
</dbReference>
<keyword evidence="2" id="KW-0238">DNA-binding</keyword>
<dbReference type="PROSITE" id="PS01124">
    <property type="entry name" value="HTH_ARAC_FAMILY_2"/>
    <property type="match status" value="1"/>
</dbReference>
<organism evidence="5 6">
    <name type="scientific">Acetobacter musti</name>
    <dbReference type="NCBI Taxonomy" id="864732"/>
    <lineage>
        <taxon>Bacteria</taxon>
        <taxon>Pseudomonadati</taxon>
        <taxon>Pseudomonadota</taxon>
        <taxon>Alphaproteobacteria</taxon>
        <taxon>Acetobacterales</taxon>
        <taxon>Acetobacteraceae</taxon>
        <taxon>Acetobacter</taxon>
    </lineage>
</organism>